<dbReference type="EMBL" id="CP040602">
    <property type="protein sequence ID" value="QCU90979.1"/>
    <property type="molecule type" value="Genomic_DNA"/>
</dbReference>
<organism evidence="3 4">
    <name type="scientific">Thiomicrorhabdus sediminis</name>
    <dbReference type="NCBI Taxonomy" id="2580412"/>
    <lineage>
        <taxon>Bacteria</taxon>
        <taxon>Pseudomonadati</taxon>
        <taxon>Pseudomonadota</taxon>
        <taxon>Gammaproteobacteria</taxon>
        <taxon>Thiotrichales</taxon>
        <taxon>Piscirickettsiaceae</taxon>
        <taxon>Thiomicrorhabdus</taxon>
    </lineage>
</organism>
<proteinExistence type="predicted"/>
<keyword evidence="1" id="KW-1133">Transmembrane helix</keyword>
<feature type="transmembrane region" description="Helical" evidence="1">
    <location>
        <begin position="17"/>
        <end position="35"/>
    </location>
</feature>
<accession>A0A4P9K7F4</accession>
<evidence type="ECO:0000313" key="3">
    <source>
        <dbReference type="EMBL" id="QCU90979.1"/>
    </source>
</evidence>
<dbReference type="KEGG" id="thig:FE785_10265"/>
<protein>
    <submittedName>
        <fullName evidence="3">SHOCT domain-containing protein</fullName>
    </submittedName>
</protein>
<dbReference type="Proteomes" id="UP000304864">
    <property type="component" value="Chromosome"/>
</dbReference>
<keyword evidence="1" id="KW-0472">Membrane</keyword>
<evidence type="ECO:0000256" key="1">
    <source>
        <dbReference type="SAM" id="Phobius"/>
    </source>
</evidence>
<name>A0A4P9K7F4_9GAMM</name>
<reference evidence="3 4" key="1">
    <citation type="submission" date="2019-05" db="EMBL/GenBank/DDBJ databases">
        <title>Thiomicrorhabdus sediminis sp. nov, a novel sulfur-oxidizing bacterium isolated from coastal sediment.</title>
        <authorList>
            <person name="Liu X."/>
        </authorList>
    </citation>
    <scope>NUCLEOTIDE SEQUENCE [LARGE SCALE GENOMIC DNA]</scope>
    <source>
        <strain evidence="3 4">G1</strain>
    </source>
</reference>
<feature type="domain" description="SHOCT" evidence="2">
    <location>
        <begin position="43"/>
        <end position="70"/>
    </location>
</feature>
<sequence length="71" mass="8414">MEFYDESMLNFMGGHMWIFWLILIVLVLIGLKVIFQQRGDSESALEILKKRYAKGEITKEEFEEQKKTLLS</sequence>
<keyword evidence="4" id="KW-1185">Reference proteome</keyword>
<dbReference type="Pfam" id="PF09851">
    <property type="entry name" value="SHOCT"/>
    <property type="match status" value="1"/>
</dbReference>
<dbReference type="AlphaFoldDB" id="A0A4P9K7F4"/>
<gene>
    <name evidence="3" type="ORF">FE785_10265</name>
</gene>
<keyword evidence="1" id="KW-0812">Transmembrane</keyword>
<dbReference type="RefSeq" id="WP_138565653.1">
    <property type="nucleotide sequence ID" value="NZ_CP040602.1"/>
</dbReference>
<evidence type="ECO:0000259" key="2">
    <source>
        <dbReference type="Pfam" id="PF09851"/>
    </source>
</evidence>
<dbReference type="OrthoDB" id="1123500at2"/>
<dbReference type="InterPro" id="IPR018649">
    <property type="entry name" value="SHOCT"/>
</dbReference>
<evidence type="ECO:0000313" key="4">
    <source>
        <dbReference type="Proteomes" id="UP000304864"/>
    </source>
</evidence>